<feature type="region of interest" description="Disordered" evidence="1">
    <location>
        <begin position="1"/>
        <end position="48"/>
    </location>
</feature>
<accession>A0A0E9NK11</accession>
<reference evidence="3 4" key="2">
    <citation type="journal article" date="2014" name="J. Gen. Appl. Microbiol.">
        <title>The early diverging ascomycetous budding yeast Saitoella complicata has three histone deacetylases belonging to the Clr6, Hos2, and Rpd3 lineages.</title>
        <authorList>
            <person name="Nishida H."/>
            <person name="Matsumoto T."/>
            <person name="Kondo S."/>
            <person name="Hamamoto M."/>
            <person name="Yoshikawa H."/>
        </authorList>
    </citation>
    <scope>NUCLEOTIDE SEQUENCE [LARGE SCALE GENOMIC DNA]</scope>
    <source>
        <strain evidence="3 4">NRRL Y-17804</strain>
    </source>
</reference>
<keyword evidence="2" id="KW-1133">Transmembrane helix</keyword>
<dbReference type="Proteomes" id="UP000033140">
    <property type="component" value="Unassembled WGS sequence"/>
</dbReference>
<evidence type="ECO:0000313" key="4">
    <source>
        <dbReference type="Proteomes" id="UP000033140"/>
    </source>
</evidence>
<feature type="transmembrane region" description="Helical" evidence="2">
    <location>
        <begin position="315"/>
        <end position="339"/>
    </location>
</feature>
<sequence>MTPTHYSPGRPIHPRGRTASGSRFSEQDDDDDVAAHAPLNPHPVLGGQGEAYEFTEYPIRASGSRGGIGFEQRPSYVSQPSQLSQVDIGLGPGHGHGHGDAYEQAQTYSSHSYDGTAYDPEPVHGTKEQLTSPINVTGEGQSIQDSDRHTHGFGHHHHHHHDPNLPPRSRDIAHDHPTGPRPWWNLWSVTPMTATLFLMLVLLMAGLITAIGQDLFYQYLDGHDVISSSTSDTSTMSTVLNPASLPQIWINRTSQLFIFLYKTLLVASIALAFDQVFWYTVRSTAISIGEIDALWNLTSNPVYLFHFRTLLSGKLAAVLAVVSWMLPLSAIFNGGALTLRTTFDPSTSIADLRTLSLNGSQGYVDFSENWLEKQPSGVLARYAMRAMVGGSVVPPETVGGCTGNCSYELGFWGPGYQCAEATACRSLSEDTQDADYWAEESTDTGVYEFWVQSTSYNFCVQCVLYNTTYNISYIYTDGVPNVTISTFLSTEQEGQGALDARLEEEYVRVVASSAMSADVTYATPTFVVPTSAFLGSSGSGVRSGSSTRRGSVASGSASASESVGSGSASASASASASVGSVTASGSASEASATSAANSASGTESAASASASAAASGTSGTATQTTTGTDTTGTGTITDTGTVTSPSDTGTTAVTDTATTSLGTTTTDTGSSSAAVAVTTPTSTDSVATTTAAVVATTTPATTAAAAITSDTVVAAVTTPAVAVTTAVTTTATTSAVAAARKKRHLEIQNFRRGLLAKRTSEVEFLQGINSTLWSFFNTIGIKDTFVNALSGSIVPTNGSTTTVNNTAIANTNLATLAVIGGHNYLTFPGDVNAFMTGLEQLMQNITVSTLAMPAQDGSDPVMQQTTITSRDVRTVYSYSPHNRGIFWMSYGLGLFFASLCVAVGAYCLHKNHSVGSRNFSQVVVSTRNPTLDDVVLEGAATGTLPKTKVQLGRLAGAVGSRPVSQIFPMFGLKEEIMRGEGEKTRTQSA</sequence>
<feature type="region of interest" description="Disordered" evidence="1">
    <location>
        <begin position="535"/>
        <end position="571"/>
    </location>
</feature>
<dbReference type="PANTHER" id="PTHR35041:SF3">
    <property type="entry name" value="FORMYLMETHIONINE DEFORMYLASE-LIKE PROTEIN"/>
    <property type="match status" value="1"/>
</dbReference>
<proteinExistence type="predicted"/>
<evidence type="ECO:0000256" key="2">
    <source>
        <dbReference type="SAM" id="Phobius"/>
    </source>
</evidence>
<dbReference type="EMBL" id="BACD03000029">
    <property type="protein sequence ID" value="GAO50143.1"/>
    <property type="molecule type" value="Genomic_DNA"/>
</dbReference>
<evidence type="ECO:0000313" key="3">
    <source>
        <dbReference type="EMBL" id="GAO50143.1"/>
    </source>
</evidence>
<feature type="compositionally biased region" description="Polar residues" evidence="1">
    <location>
        <begin position="75"/>
        <end position="85"/>
    </location>
</feature>
<reference evidence="3 4" key="1">
    <citation type="journal article" date="2011" name="J. Gen. Appl. Microbiol.">
        <title>Draft genome sequencing of the enigmatic yeast Saitoella complicata.</title>
        <authorList>
            <person name="Nishida H."/>
            <person name="Hamamoto M."/>
            <person name="Sugiyama J."/>
        </authorList>
    </citation>
    <scope>NUCLEOTIDE SEQUENCE [LARGE SCALE GENOMIC DNA]</scope>
    <source>
        <strain evidence="3 4">NRRL Y-17804</strain>
    </source>
</reference>
<feature type="region of interest" description="Disordered" evidence="1">
    <location>
        <begin position="70"/>
        <end position="101"/>
    </location>
</feature>
<feature type="region of interest" description="Disordered" evidence="1">
    <location>
        <begin position="612"/>
        <end position="673"/>
    </location>
</feature>
<organism evidence="3 4">
    <name type="scientific">Saitoella complicata (strain BCRC 22490 / CBS 7301 / JCM 7358 / NBRC 10748 / NRRL Y-17804)</name>
    <dbReference type="NCBI Taxonomy" id="698492"/>
    <lineage>
        <taxon>Eukaryota</taxon>
        <taxon>Fungi</taxon>
        <taxon>Dikarya</taxon>
        <taxon>Ascomycota</taxon>
        <taxon>Taphrinomycotina</taxon>
        <taxon>Taphrinomycotina incertae sedis</taxon>
        <taxon>Saitoella</taxon>
    </lineage>
</organism>
<feature type="transmembrane region" description="Helical" evidence="2">
    <location>
        <begin position="885"/>
        <end position="908"/>
    </location>
</feature>
<protein>
    <submittedName>
        <fullName evidence="3">Uncharacterized protein</fullName>
    </submittedName>
</protein>
<keyword evidence="2" id="KW-0472">Membrane</keyword>
<comment type="caution">
    <text evidence="3">The sequence shown here is derived from an EMBL/GenBank/DDBJ whole genome shotgun (WGS) entry which is preliminary data.</text>
</comment>
<feature type="compositionally biased region" description="Basic residues" evidence="1">
    <location>
        <begin position="151"/>
        <end position="161"/>
    </location>
</feature>
<reference evidence="3 4" key="3">
    <citation type="journal article" date="2015" name="Genome Announc.">
        <title>Draft Genome Sequence of the Archiascomycetous Yeast Saitoella complicata.</title>
        <authorList>
            <person name="Yamauchi K."/>
            <person name="Kondo S."/>
            <person name="Hamamoto M."/>
            <person name="Takahashi Y."/>
            <person name="Ogura Y."/>
            <person name="Hayashi T."/>
            <person name="Nishida H."/>
        </authorList>
    </citation>
    <scope>NUCLEOTIDE SEQUENCE [LARGE SCALE GENOMIC DNA]</scope>
    <source>
        <strain evidence="3 4">NRRL Y-17804</strain>
    </source>
</reference>
<dbReference type="AlphaFoldDB" id="A0A0E9NK11"/>
<dbReference type="STRING" id="698492.A0A0E9NK11"/>
<keyword evidence="2" id="KW-0812">Transmembrane</keyword>
<dbReference type="PANTHER" id="PTHR35041">
    <property type="entry name" value="MEDIATOR OF RNA POLYMERASE II TRANSCRIPTION SUBUNIT 1"/>
    <property type="match status" value="1"/>
</dbReference>
<gene>
    <name evidence="3" type="ORF">G7K_4278-t1</name>
</gene>
<feature type="transmembrane region" description="Helical" evidence="2">
    <location>
        <begin position="186"/>
        <end position="211"/>
    </location>
</feature>
<keyword evidence="4" id="KW-1185">Reference proteome</keyword>
<feature type="region of interest" description="Disordered" evidence="1">
    <location>
        <begin position="137"/>
        <end position="174"/>
    </location>
</feature>
<name>A0A0E9NK11_SAICN</name>
<evidence type="ECO:0000256" key="1">
    <source>
        <dbReference type="SAM" id="MobiDB-lite"/>
    </source>
</evidence>
<feature type="transmembrane region" description="Helical" evidence="2">
    <location>
        <begin position="256"/>
        <end position="273"/>
    </location>
</feature>